<sequence length="848" mass="90869">MTVQDELEAVMTAGRWRDLRPYLLADAGSDPGRAARAWYRSRRKHWLEHYRWAGWAKEPEVDGRSALRVLALALGTPTQAADDLGRLTYGWRRGPADDLGVEVAVARGREFCQPFLEAASRLTFSKEDEWNIGWVARFGLPLVAAGVGDLPNGPAFGRGWASNFSRHGAEGALVDELRDSPAVAEGLAMAIASPDAMAHFEGFRRPGRELETAVAQLVAEGVLDRGRVLDGVLGALTRQDRAQSQKALARLLGALALAPADVAGRVPLVQQLLATARGPVTAVLLPVLLEAAGDQDLPAVAATVFARPEKAQRQALLRALTARDARWGRDARVQALTLAAELPDHALAERAARALADLGADAPVTAEVPTEGLWTEPPVVDEAGPARVVPPDEPSMTAALSRMTVAMDAADGAMLWDAAVRWARSDPRAVLAWARRSGERLGQQPLPSAVSALLDEPWNRVTAESHRELLSLVEEQHTGVRATFDQRAWKVVSRSTTQVLHDVLASEVRLRLGETPYLLSTPTRSDGTLDLATLGARLRGYGEHRVGPVDLFVALTRLEATAPARAVELDGISVGLWSPDPAPPRRLFSRASRSPADAVDLVRRWVAGGGLPAPVVRHRDGTVALDAPTLPVPRSAFRGLPPSLEGGHEDGVHEPYFDWSLLVETDAGMLPGWADLLAARLQRSFDQKGRFAPLMLPSMVASPRPGAAVVHAVTATLSHADEDRRLLAVDAALTLMGRGRWDPADHTACCEHLLASGELRLGRLAHSWEQLILAGALRPLWPTAVTVLERACAADRKPAGLAELLGMLRRYVPAVPDVVVPGSVAALASSRGSSKARAEAAAFVEAAA</sequence>
<evidence type="ECO:0000313" key="1">
    <source>
        <dbReference type="EMBL" id="SOC53763.1"/>
    </source>
</evidence>
<keyword evidence="2" id="KW-1185">Reference proteome</keyword>
<gene>
    <name evidence="1" type="ORF">SAMN05421879_102121</name>
</gene>
<dbReference type="Proteomes" id="UP000219688">
    <property type="component" value="Unassembled WGS sequence"/>
</dbReference>
<evidence type="ECO:0000313" key="2">
    <source>
        <dbReference type="Proteomes" id="UP000219688"/>
    </source>
</evidence>
<protein>
    <submittedName>
        <fullName evidence="1">Uncharacterized protein</fullName>
    </submittedName>
</protein>
<reference evidence="2" key="1">
    <citation type="submission" date="2017-08" db="EMBL/GenBank/DDBJ databases">
        <authorList>
            <person name="Varghese N."/>
            <person name="Submissions S."/>
        </authorList>
    </citation>
    <scope>NUCLEOTIDE SEQUENCE [LARGE SCALE GENOMIC DNA]</scope>
    <source>
        <strain evidence="2">USBA17B2</strain>
    </source>
</reference>
<dbReference type="RefSeq" id="WP_097187175.1">
    <property type="nucleotide sequence ID" value="NZ_OBQK01000002.1"/>
</dbReference>
<accession>A0A285VIE6</accession>
<dbReference type="AlphaFoldDB" id="A0A285VIE6"/>
<dbReference type="EMBL" id="OBQK01000002">
    <property type="protein sequence ID" value="SOC53763.1"/>
    <property type="molecule type" value="Genomic_DNA"/>
</dbReference>
<name>A0A285VIE6_9MICO</name>
<proteinExistence type="predicted"/>
<organism evidence="1 2">
    <name type="scientific">Ornithinimicrobium cerasi</name>
    <dbReference type="NCBI Taxonomy" id="2248773"/>
    <lineage>
        <taxon>Bacteria</taxon>
        <taxon>Bacillati</taxon>
        <taxon>Actinomycetota</taxon>
        <taxon>Actinomycetes</taxon>
        <taxon>Micrococcales</taxon>
        <taxon>Ornithinimicrobiaceae</taxon>
        <taxon>Ornithinimicrobium</taxon>
    </lineage>
</organism>